<dbReference type="AlphaFoldDB" id="A0A0M8MZM5"/>
<dbReference type="GO" id="GO:0005874">
    <property type="term" value="C:microtubule"/>
    <property type="evidence" value="ECO:0007669"/>
    <property type="project" value="UniProtKB-KW"/>
</dbReference>
<sequence>MPAPSPLAIATGAVTRLCKEEKTYHKELADGEAQLRRLEEELRNGGADPDGNAEFMIKQQKLSVEQTQAVFGPLRERIEAARAKLVDLVEAEEKRGAGVPAELEKAKAALQTAKEALEKA</sequence>
<comment type="similarity">
    <text evidence="1 3">Belongs to the TBCA family.</text>
</comment>
<keyword evidence="2 3" id="KW-0143">Chaperone</keyword>
<comment type="subcellular location">
    <subcellularLocation>
        <location evidence="3">Cytoplasm</location>
        <location evidence="3">Cytoskeleton</location>
    </subcellularLocation>
</comment>
<dbReference type="OrthoDB" id="296187at2759"/>
<accession>A0A0M8MZM5</accession>
<dbReference type="GO" id="GO:0005829">
    <property type="term" value="C:cytosol"/>
    <property type="evidence" value="ECO:0007669"/>
    <property type="project" value="TreeGrafter"/>
</dbReference>
<comment type="subunit">
    <text evidence="3">Supercomplex made of cofactors A to E. Cofactors A and D function by capturing and stabilizing tubulin in a quasi-native conformation. Cofactor E binds to the cofactor D-tubulin complex; interaction with cofactor C then causes the release of tubulin polypeptides that are committed to the native state.</text>
</comment>
<name>A0A0M8MZM5_ESCWE</name>
<dbReference type="SUPFAM" id="SSF46988">
    <property type="entry name" value="Tubulin chaperone cofactor A"/>
    <property type="match status" value="1"/>
</dbReference>
<dbReference type="GO" id="GO:0048487">
    <property type="term" value="F:beta-tubulin binding"/>
    <property type="evidence" value="ECO:0007669"/>
    <property type="project" value="InterPro"/>
</dbReference>
<dbReference type="PANTHER" id="PTHR21500:SF0">
    <property type="entry name" value="TUBULIN-SPECIFIC CHAPERONE A"/>
    <property type="match status" value="1"/>
</dbReference>
<protein>
    <recommendedName>
        <fullName evidence="3">Tubulin-specific chaperone A</fullName>
    </recommendedName>
</protein>
<reference evidence="5 6" key="1">
    <citation type="submission" date="2015-07" db="EMBL/GenBank/DDBJ databases">
        <title>The genome of the fungus Escovopsis weberi, a specialized disease agent of ant agriculture.</title>
        <authorList>
            <person name="de Man T.J."/>
            <person name="Stajich J.E."/>
            <person name="Kubicek C.P."/>
            <person name="Chenthamara K."/>
            <person name="Atanasova L."/>
            <person name="Druzhinina I.S."/>
            <person name="Birnbaum S."/>
            <person name="Barribeau S.M."/>
            <person name="Teiling C."/>
            <person name="Suen G."/>
            <person name="Currie C."/>
            <person name="Gerardo N.M."/>
        </authorList>
    </citation>
    <scope>NUCLEOTIDE SEQUENCE [LARGE SCALE GENOMIC DNA]</scope>
</reference>
<evidence type="ECO:0000256" key="2">
    <source>
        <dbReference type="ARBA" id="ARBA00023186"/>
    </source>
</evidence>
<keyword evidence="3" id="KW-0206">Cytoskeleton</keyword>
<proteinExistence type="inferred from homology"/>
<evidence type="ECO:0000313" key="6">
    <source>
        <dbReference type="Proteomes" id="UP000053831"/>
    </source>
</evidence>
<comment type="caution">
    <text evidence="5">The sequence shown here is derived from an EMBL/GenBank/DDBJ whole genome shotgun (WGS) entry which is preliminary data.</text>
</comment>
<dbReference type="Pfam" id="PF02970">
    <property type="entry name" value="TBCA"/>
    <property type="match status" value="1"/>
</dbReference>
<keyword evidence="3" id="KW-0493">Microtubule</keyword>
<keyword evidence="6" id="KW-1185">Reference proteome</keyword>
<feature type="coiled-coil region" evidence="4">
    <location>
        <begin position="21"/>
        <end position="48"/>
    </location>
</feature>
<organism evidence="5 6">
    <name type="scientific">Escovopsis weberi</name>
    <dbReference type="NCBI Taxonomy" id="150374"/>
    <lineage>
        <taxon>Eukaryota</taxon>
        <taxon>Fungi</taxon>
        <taxon>Dikarya</taxon>
        <taxon>Ascomycota</taxon>
        <taxon>Pezizomycotina</taxon>
        <taxon>Sordariomycetes</taxon>
        <taxon>Hypocreomycetidae</taxon>
        <taxon>Hypocreales</taxon>
        <taxon>Hypocreaceae</taxon>
        <taxon>Escovopsis</taxon>
    </lineage>
</organism>
<gene>
    <name evidence="5" type="ORF">ESCO_004845</name>
</gene>
<dbReference type="GO" id="GO:0007023">
    <property type="term" value="P:post-chaperonin tubulin folding pathway"/>
    <property type="evidence" value="ECO:0007669"/>
    <property type="project" value="UniProtKB-UniRule"/>
</dbReference>
<evidence type="ECO:0000256" key="3">
    <source>
        <dbReference type="RuleBase" id="RU364030"/>
    </source>
</evidence>
<keyword evidence="3" id="KW-0963">Cytoplasm</keyword>
<keyword evidence="4" id="KW-0175">Coiled coil</keyword>
<dbReference type="InterPro" id="IPR004226">
    <property type="entry name" value="TBCA"/>
</dbReference>
<dbReference type="InterPro" id="IPR036126">
    <property type="entry name" value="TBCA_sf"/>
</dbReference>
<dbReference type="Gene3D" id="1.20.58.90">
    <property type="match status" value="1"/>
</dbReference>
<dbReference type="GO" id="GO:0007021">
    <property type="term" value="P:tubulin complex assembly"/>
    <property type="evidence" value="ECO:0007669"/>
    <property type="project" value="UniProtKB-UniRule"/>
</dbReference>
<dbReference type="Proteomes" id="UP000053831">
    <property type="component" value="Unassembled WGS sequence"/>
</dbReference>
<dbReference type="STRING" id="150374.A0A0M8MZM5"/>
<evidence type="ECO:0000256" key="4">
    <source>
        <dbReference type="SAM" id="Coils"/>
    </source>
</evidence>
<evidence type="ECO:0000256" key="1">
    <source>
        <dbReference type="ARBA" id="ARBA00006806"/>
    </source>
</evidence>
<dbReference type="PANTHER" id="PTHR21500">
    <property type="entry name" value="TUBULIN-SPECIFIC CHAPERONE A"/>
    <property type="match status" value="1"/>
</dbReference>
<dbReference type="EMBL" id="LGSR01000029">
    <property type="protein sequence ID" value="KOS16711.1"/>
    <property type="molecule type" value="Genomic_DNA"/>
</dbReference>
<evidence type="ECO:0000313" key="5">
    <source>
        <dbReference type="EMBL" id="KOS16711.1"/>
    </source>
</evidence>